<proteinExistence type="predicted"/>
<reference evidence="1 2" key="1">
    <citation type="submission" date="2020-08" db="EMBL/GenBank/DDBJ databases">
        <title>Genomic Encyclopedia of Type Strains, Phase III (KMG-III): the genomes of soil and plant-associated and newly described type strains.</title>
        <authorList>
            <person name="Whitman W."/>
        </authorList>
    </citation>
    <scope>NUCLEOTIDE SEQUENCE [LARGE SCALE GENOMIC DNA]</scope>
    <source>
        <strain evidence="1 2">CECT 3287</strain>
    </source>
</reference>
<organism evidence="1 2">
    <name type="scientific">Actinoplanes campanulatus</name>
    <dbReference type="NCBI Taxonomy" id="113559"/>
    <lineage>
        <taxon>Bacteria</taxon>
        <taxon>Bacillati</taxon>
        <taxon>Actinomycetota</taxon>
        <taxon>Actinomycetes</taxon>
        <taxon>Micromonosporales</taxon>
        <taxon>Micromonosporaceae</taxon>
        <taxon>Actinoplanes</taxon>
    </lineage>
</organism>
<protein>
    <submittedName>
        <fullName evidence="1">Uncharacterized protein</fullName>
    </submittedName>
</protein>
<dbReference type="AlphaFoldDB" id="A0A7W5ANC7"/>
<evidence type="ECO:0000313" key="1">
    <source>
        <dbReference type="EMBL" id="MBB3099004.1"/>
    </source>
</evidence>
<accession>A0A7W5ANC7</accession>
<sequence>MPGPTQPEGYDDEALEAEGWAIGLDVWLVVTGALARHYGGDAELANAQLWSLRRAIRAEVFDELGHPGLDGE</sequence>
<keyword evidence="2" id="KW-1185">Reference proteome</keyword>
<name>A0A7W5ANC7_9ACTN</name>
<comment type="caution">
    <text evidence="1">The sequence shown here is derived from an EMBL/GenBank/DDBJ whole genome shotgun (WGS) entry which is preliminary data.</text>
</comment>
<dbReference type="RefSeq" id="WP_183225090.1">
    <property type="nucleotide sequence ID" value="NZ_BMPW01000020.1"/>
</dbReference>
<evidence type="ECO:0000313" key="2">
    <source>
        <dbReference type="Proteomes" id="UP000590749"/>
    </source>
</evidence>
<dbReference type="EMBL" id="JACHXF010000017">
    <property type="protein sequence ID" value="MBB3099004.1"/>
    <property type="molecule type" value="Genomic_DNA"/>
</dbReference>
<dbReference type="Proteomes" id="UP000590749">
    <property type="component" value="Unassembled WGS sequence"/>
</dbReference>
<gene>
    <name evidence="1" type="ORF">FHR83_006710</name>
</gene>